<reference evidence="10 11" key="1">
    <citation type="journal article" date="2011" name="J. Bacteriol.">
        <title>Genome sequence of the verrucomicrobium Opitutus terrae PB90-1, an abundant inhabitant of rice paddy soil ecosystems.</title>
        <authorList>
            <person name="van Passel M.W."/>
            <person name="Kant R."/>
            <person name="Palva A."/>
            <person name="Copeland A."/>
            <person name="Lucas S."/>
            <person name="Lapidus A."/>
            <person name="Glavina del Rio T."/>
            <person name="Pitluck S."/>
            <person name="Goltsman E."/>
            <person name="Clum A."/>
            <person name="Sun H."/>
            <person name="Schmutz J."/>
            <person name="Larimer F.W."/>
            <person name="Land M.L."/>
            <person name="Hauser L."/>
            <person name="Kyrpides N."/>
            <person name="Mikhailova N."/>
            <person name="Richardson P.P."/>
            <person name="Janssen P.H."/>
            <person name="de Vos W.M."/>
            <person name="Smidt H."/>
        </authorList>
    </citation>
    <scope>NUCLEOTIDE SEQUENCE [LARGE SCALE GENOMIC DNA]</scope>
    <source>
        <strain evidence="11">DSM 11246 / JCM 15787 / PB90-1</strain>
    </source>
</reference>
<dbReference type="SUPFAM" id="SSF51445">
    <property type="entry name" value="(Trans)glycosidases"/>
    <property type="match status" value="1"/>
</dbReference>
<feature type="chain" id="PRO_5002774588" evidence="4">
    <location>
        <begin position="21"/>
        <end position="807"/>
    </location>
</feature>
<dbReference type="SUPFAM" id="SSF49785">
    <property type="entry name" value="Galactose-binding domain-like"/>
    <property type="match status" value="1"/>
</dbReference>
<feature type="domain" description="Glycoside hydrolase family 2 catalytic" evidence="6">
    <location>
        <begin position="301"/>
        <end position="490"/>
    </location>
</feature>
<dbReference type="CAZy" id="GH2">
    <property type="family name" value="Glycoside Hydrolase Family 2"/>
</dbReference>
<dbReference type="Gene3D" id="2.60.120.260">
    <property type="entry name" value="Galactose-binding domain-like"/>
    <property type="match status" value="1"/>
</dbReference>
<accession>B1ZY64</accession>
<feature type="domain" description="DUF4982" evidence="8">
    <location>
        <begin position="629"/>
        <end position="689"/>
    </location>
</feature>
<dbReference type="EMBL" id="CP001032">
    <property type="protein sequence ID" value="ACB76210.1"/>
    <property type="molecule type" value="Genomic_DNA"/>
</dbReference>
<dbReference type="Proteomes" id="UP000007013">
    <property type="component" value="Chromosome"/>
</dbReference>
<evidence type="ECO:0000259" key="9">
    <source>
        <dbReference type="Pfam" id="PF18565"/>
    </source>
</evidence>
<dbReference type="GO" id="GO:0004553">
    <property type="term" value="F:hydrolase activity, hydrolyzing O-glycosyl compounds"/>
    <property type="evidence" value="ECO:0007669"/>
    <property type="project" value="InterPro"/>
</dbReference>
<evidence type="ECO:0000256" key="1">
    <source>
        <dbReference type="ARBA" id="ARBA00007401"/>
    </source>
</evidence>
<dbReference type="InterPro" id="IPR051913">
    <property type="entry name" value="GH2_Domain-Containing"/>
</dbReference>
<sequence>MNARSALFLGLALLPLLARGQLSCGVAEPLDEGWTFLLRDQPEARQPEFDDRSWSPVNLPHDWSVQGRLSPELASCTGYLPGGVGWYRKQLTIPARPGGEKVWLYFEGVYNRSEVYFNGHFLGRRPNGYVSFYYDATPYVRFDQENTIAVRVDHSRSADSRWYTGSGIYRRVHLIRTGAVHLAPWGVFARCEITPEHIASLVIDTEIQNSTDREVPAEIRHELRSAEGEVVAAATDKVLVGAQTDRTARVTLGWREPRRWSVDHPYLYQLRTTLLLDGRVIDETTTRTGVRTLAFDPARGFMLNGTSLKLKGVCLHHDAGVLGAAVPREVWRHRLQTLKRIGGNAVRMSHNPQAPELYELCDELGLLVLDEAFDEWEFPKRKWLRGWNVGEPGFEGSYDFFEEWSARDVADMVRRDRNHPSVFAWSIGNEVDYPNDPYSHPILDGDGSRISQPMFGGYKPNQPDARRLGAIAQRLAAEVKKHDPSRPVTAALAGVVMSNETDYPGALDIVGYNYTEDRYAIDHQKYPQRVLYGSENRHTRKAWSAVADNAFIFGQFLWTGIDYLGEAGPWPSRGASSGLLDLTGAVKPRGHFREALWSDQPVLHLGTMRQPKDDRKSIDAWPVWNYAPGTPVRVLCYTNAATASLRLNGQAIGEEKPYDPETGVIAWDIPFAAGELEAIGRDATGAEICRNRLRSATAPATMELTCADSVLDRHRGVALIALQMVDQHGVPVMDAEHEVTCSVEGPARLLGLEAGDMRDVSDYTDAVHRVFHGRIVAYVQATGTEGPVRVRFTAAELPEAVITLAAR</sequence>
<dbReference type="Gene3D" id="3.20.20.80">
    <property type="entry name" value="Glycosidases"/>
    <property type="match status" value="1"/>
</dbReference>
<dbReference type="Pfam" id="PF16355">
    <property type="entry name" value="DUF4982"/>
    <property type="match status" value="1"/>
</dbReference>
<dbReference type="STRING" id="452637.Oter_2929"/>
<dbReference type="InterPro" id="IPR040605">
    <property type="entry name" value="Glyco_hydro2_dom5"/>
</dbReference>
<dbReference type="PRINTS" id="PR00132">
    <property type="entry name" value="GLHYDRLASE2"/>
</dbReference>
<evidence type="ECO:0000259" key="6">
    <source>
        <dbReference type="Pfam" id="PF02836"/>
    </source>
</evidence>
<dbReference type="eggNOG" id="COG3250">
    <property type="taxonomic scope" value="Bacteria"/>
</dbReference>
<comment type="similarity">
    <text evidence="1">Belongs to the glycosyl hydrolase 2 family.</text>
</comment>
<evidence type="ECO:0000313" key="11">
    <source>
        <dbReference type="Proteomes" id="UP000007013"/>
    </source>
</evidence>
<gene>
    <name evidence="10" type="ordered locus">Oter_2929</name>
</gene>
<dbReference type="PANTHER" id="PTHR42732:SF1">
    <property type="entry name" value="BETA-MANNOSIDASE"/>
    <property type="match status" value="1"/>
</dbReference>
<dbReference type="RefSeq" id="WP_012375745.1">
    <property type="nucleotide sequence ID" value="NC_010571.1"/>
</dbReference>
<evidence type="ECO:0000313" key="10">
    <source>
        <dbReference type="EMBL" id="ACB76210.1"/>
    </source>
</evidence>
<dbReference type="KEGG" id="ote:Oter_2929"/>
<evidence type="ECO:0000259" key="8">
    <source>
        <dbReference type="Pfam" id="PF16355"/>
    </source>
</evidence>
<dbReference type="OrthoDB" id="9762066at2"/>
<feature type="signal peptide" evidence="4">
    <location>
        <begin position="1"/>
        <end position="20"/>
    </location>
</feature>
<keyword evidence="4" id="KW-0732">Signal</keyword>
<dbReference type="Pfam" id="PF02836">
    <property type="entry name" value="Glyco_hydro_2_C"/>
    <property type="match status" value="1"/>
</dbReference>
<evidence type="ECO:0000259" key="5">
    <source>
        <dbReference type="Pfam" id="PF00703"/>
    </source>
</evidence>
<dbReference type="Pfam" id="PF18565">
    <property type="entry name" value="Glyco_hydro2_C5"/>
    <property type="match status" value="1"/>
</dbReference>
<name>B1ZY64_OPITP</name>
<dbReference type="Gene3D" id="2.60.40.10">
    <property type="entry name" value="Immunoglobulins"/>
    <property type="match status" value="3"/>
</dbReference>
<dbReference type="InterPro" id="IPR017853">
    <property type="entry name" value="GH"/>
</dbReference>
<dbReference type="InterPro" id="IPR013783">
    <property type="entry name" value="Ig-like_fold"/>
</dbReference>
<dbReference type="InterPro" id="IPR036156">
    <property type="entry name" value="Beta-gal/glucu_dom_sf"/>
</dbReference>
<evidence type="ECO:0000256" key="2">
    <source>
        <dbReference type="ARBA" id="ARBA00022801"/>
    </source>
</evidence>
<dbReference type="AlphaFoldDB" id="B1ZY64"/>
<dbReference type="InterPro" id="IPR008979">
    <property type="entry name" value="Galactose-bd-like_sf"/>
</dbReference>
<protein>
    <submittedName>
        <fullName evidence="10">Glycoside hydrolase family 2 sugar binding</fullName>
    </submittedName>
</protein>
<dbReference type="Pfam" id="PF02837">
    <property type="entry name" value="Glyco_hydro_2_N"/>
    <property type="match status" value="1"/>
</dbReference>
<dbReference type="Pfam" id="PF00703">
    <property type="entry name" value="Glyco_hydro_2"/>
    <property type="match status" value="1"/>
</dbReference>
<dbReference type="PANTHER" id="PTHR42732">
    <property type="entry name" value="BETA-GALACTOSIDASE"/>
    <property type="match status" value="1"/>
</dbReference>
<dbReference type="HOGENOM" id="CLU_006501_0_1_0"/>
<dbReference type="InterPro" id="IPR006101">
    <property type="entry name" value="Glyco_hydro_2"/>
</dbReference>
<dbReference type="GO" id="GO:0005975">
    <property type="term" value="P:carbohydrate metabolic process"/>
    <property type="evidence" value="ECO:0007669"/>
    <property type="project" value="InterPro"/>
</dbReference>
<organism evidence="10 11">
    <name type="scientific">Opitutus terrae (strain DSM 11246 / JCM 15787 / PB90-1)</name>
    <dbReference type="NCBI Taxonomy" id="452637"/>
    <lineage>
        <taxon>Bacteria</taxon>
        <taxon>Pseudomonadati</taxon>
        <taxon>Verrucomicrobiota</taxon>
        <taxon>Opitutia</taxon>
        <taxon>Opitutales</taxon>
        <taxon>Opitutaceae</taxon>
        <taxon>Opitutus</taxon>
    </lineage>
</organism>
<dbReference type="InterPro" id="IPR006103">
    <property type="entry name" value="Glyco_hydro_2_cat"/>
</dbReference>
<dbReference type="InterPro" id="IPR006102">
    <property type="entry name" value="Ig-like_GH2"/>
</dbReference>
<evidence type="ECO:0000256" key="4">
    <source>
        <dbReference type="SAM" id="SignalP"/>
    </source>
</evidence>
<dbReference type="SUPFAM" id="SSF49303">
    <property type="entry name" value="beta-Galactosidase/glucuronidase domain"/>
    <property type="match status" value="1"/>
</dbReference>
<feature type="domain" description="Glycoside hydrolase family 2 immunoglobulin-like beta-sandwich" evidence="5">
    <location>
        <begin position="192"/>
        <end position="291"/>
    </location>
</feature>
<evidence type="ECO:0000259" key="7">
    <source>
        <dbReference type="Pfam" id="PF02837"/>
    </source>
</evidence>
<dbReference type="InterPro" id="IPR032311">
    <property type="entry name" value="DUF4982"/>
</dbReference>
<feature type="domain" description="Glycosyl hydrolases family 2 sugar binding" evidence="7">
    <location>
        <begin position="83"/>
        <end position="177"/>
    </location>
</feature>
<feature type="domain" description="Glycoside hydrolase family 2" evidence="9">
    <location>
        <begin position="714"/>
        <end position="803"/>
    </location>
</feature>
<dbReference type="InterPro" id="IPR006104">
    <property type="entry name" value="Glyco_hydro_2_N"/>
</dbReference>
<keyword evidence="11" id="KW-1185">Reference proteome</keyword>
<evidence type="ECO:0000256" key="3">
    <source>
        <dbReference type="ARBA" id="ARBA00023295"/>
    </source>
</evidence>
<proteinExistence type="inferred from homology"/>
<keyword evidence="2 10" id="KW-0378">Hydrolase</keyword>
<keyword evidence="3" id="KW-0326">Glycosidase</keyword>